<dbReference type="PRINTS" id="PR00598">
    <property type="entry name" value="HTHMARR"/>
</dbReference>
<name>A0A3A3G8W3_9BURK</name>
<dbReference type="GO" id="GO:0003677">
    <property type="term" value="F:DNA binding"/>
    <property type="evidence" value="ECO:0007669"/>
    <property type="project" value="UniProtKB-KW"/>
</dbReference>
<keyword evidence="7" id="KW-1185">Reference proteome</keyword>
<dbReference type="Pfam" id="PF12802">
    <property type="entry name" value="MarR_2"/>
    <property type="match status" value="1"/>
</dbReference>
<dbReference type="SUPFAM" id="SSF46785">
    <property type="entry name" value="Winged helix' DNA-binding domain"/>
    <property type="match status" value="1"/>
</dbReference>
<protein>
    <submittedName>
        <fullName evidence="6">MarR family transcriptional regulator</fullName>
    </submittedName>
</protein>
<proteinExistence type="predicted"/>
<dbReference type="InterPro" id="IPR036390">
    <property type="entry name" value="WH_DNA-bd_sf"/>
</dbReference>
<feature type="domain" description="HTH marR-type" evidence="5">
    <location>
        <begin position="35"/>
        <end position="167"/>
    </location>
</feature>
<dbReference type="PANTHER" id="PTHR42756:SF1">
    <property type="entry name" value="TRANSCRIPTIONAL REPRESSOR OF EMRAB OPERON"/>
    <property type="match status" value="1"/>
</dbReference>
<organism evidence="6 7">
    <name type="scientific">Noviherbaspirillum sedimenti</name>
    <dbReference type="NCBI Taxonomy" id="2320865"/>
    <lineage>
        <taxon>Bacteria</taxon>
        <taxon>Pseudomonadati</taxon>
        <taxon>Pseudomonadota</taxon>
        <taxon>Betaproteobacteria</taxon>
        <taxon>Burkholderiales</taxon>
        <taxon>Oxalobacteraceae</taxon>
        <taxon>Noviherbaspirillum</taxon>
    </lineage>
</organism>
<dbReference type="Gene3D" id="1.10.10.10">
    <property type="entry name" value="Winged helix-like DNA-binding domain superfamily/Winged helix DNA-binding domain"/>
    <property type="match status" value="1"/>
</dbReference>
<comment type="caution">
    <text evidence="6">The sequence shown here is derived from an EMBL/GenBank/DDBJ whole genome shotgun (WGS) entry which is preliminary data.</text>
</comment>
<evidence type="ECO:0000256" key="3">
    <source>
        <dbReference type="ARBA" id="ARBA00023163"/>
    </source>
</evidence>
<dbReference type="OrthoDB" id="6195716at2"/>
<dbReference type="EMBL" id="QYUQ01000002">
    <property type="protein sequence ID" value="RJG03189.1"/>
    <property type="molecule type" value="Genomic_DNA"/>
</dbReference>
<dbReference type="InterPro" id="IPR036388">
    <property type="entry name" value="WH-like_DNA-bd_sf"/>
</dbReference>
<evidence type="ECO:0000313" key="6">
    <source>
        <dbReference type="EMBL" id="RJG03189.1"/>
    </source>
</evidence>
<dbReference type="InterPro" id="IPR000835">
    <property type="entry name" value="HTH_MarR-typ"/>
</dbReference>
<dbReference type="AlphaFoldDB" id="A0A3A3G8W3"/>
<dbReference type="RefSeq" id="WP_119786688.1">
    <property type="nucleotide sequence ID" value="NZ_QYUQ01000002.1"/>
</dbReference>
<feature type="region of interest" description="Disordered" evidence="4">
    <location>
        <begin position="1"/>
        <end position="29"/>
    </location>
</feature>
<sequence length="179" mass="20627">MDYIETDKSSSRSVKPSAGTPKPKTKRAPDEINWDTRLGFLMHDVSRLRRTVFDEFMKPLGVTRSQWWVLAYLSRHDGMIQSDLADTLELGKAALGGLIDRLEMSDFLQRKADATDRRVKRIYLTEKGVKIIKEMRNSNHEMSERILNGLSHPERQKLSEMLALIKVNLISIKDERGIE</sequence>
<evidence type="ECO:0000313" key="7">
    <source>
        <dbReference type="Proteomes" id="UP000266327"/>
    </source>
</evidence>
<keyword evidence="3" id="KW-0804">Transcription</keyword>
<evidence type="ECO:0000256" key="1">
    <source>
        <dbReference type="ARBA" id="ARBA00023015"/>
    </source>
</evidence>
<dbReference type="SMART" id="SM00347">
    <property type="entry name" value="HTH_MARR"/>
    <property type="match status" value="1"/>
</dbReference>
<evidence type="ECO:0000256" key="4">
    <source>
        <dbReference type="SAM" id="MobiDB-lite"/>
    </source>
</evidence>
<feature type="compositionally biased region" description="Basic and acidic residues" evidence="4">
    <location>
        <begin position="1"/>
        <end position="10"/>
    </location>
</feature>
<keyword evidence="2" id="KW-0238">DNA-binding</keyword>
<accession>A0A3A3G8W3</accession>
<keyword evidence="1" id="KW-0805">Transcription regulation</keyword>
<dbReference type="PANTHER" id="PTHR42756">
    <property type="entry name" value="TRANSCRIPTIONAL REGULATOR, MARR"/>
    <property type="match status" value="1"/>
</dbReference>
<dbReference type="GO" id="GO:0003700">
    <property type="term" value="F:DNA-binding transcription factor activity"/>
    <property type="evidence" value="ECO:0007669"/>
    <property type="project" value="InterPro"/>
</dbReference>
<reference evidence="7" key="1">
    <citation type="submission" date="2018-09" db="EMBL/GenBank/DDBJ databases">
        <authorList>
            <person name="Zhu H."/>
        </authorList>
    </citation>
    <scope>NUCLEOTIDE SEQUENCE [LARGE SCALE GENOMIC DNA]</scope>
    <source>
        <strain evidence="7">K1S02-23</strain>
    </source>
</reference>
<gene>
    <name evidence="6" type="ORF">D3878_17655</name>
</gene>
<dbReference type="InterPro" id="IPR023187">
    <property type="entry name" value="Tscrpt_reg_MarR-type_CS"/>
</dbReference>
<evidence type="ECO:0000259" key="5">
    <source>
        <dbReference type="PROSITE" id="PS50995"/>
    </source>
</evidence>
<dbReference type="PROSITE" id="PS01117">
    <property type="entry name" value="HTH_MARR_1"/>
    <property type="match status" value="1"/>
</dbReference>
<dbReference type="Proteomes" id="UP000266327">
    <property type="component" value="Unassembled WGS sequence"/>
</dbReference>
<dbReference type="PROSITE" id="PS50995">
    <property type="entry name" value="HTH_MARR_2"/>
    <property type="match status" value="1"/>
</dbReference>
<evidence type="ECO:0000256" key="2">
    <source>
        <dbReference type="ARBA" id="ARBA00023125"/>
    </source>
</evidence>